<keyword evidence="1" id="KW-0732">Signal</keyword>
<gene>
    <name evidence="2" type="ORF">HNQ51_002466</name>
</gene>
<dbReference type="RefSeq" id="WP_138854842.1">
    <property type="nucleotide sequence ID" value="NZ_CP040709.1"/>
</dbReference>
<evidence type="ECO:0000313" key="3">
    <source>
        <dbReference type="Proteomes" id="UP000554837"/>
    </source>
</evidence>
<evidence type="ECO:0000256" key="1">
    <source>
        <dbReference type="SAM" id="SignalP"/>
    </source>
</evidence>
<evidence type="ECO:0000313" key="2">
    <source>
        <dbReference type="EMBL" id="MBB5205147.1"/>
    </source>
</evidence>
<dbReference type="Proteomes" id="UP000554837">
    <property type="component" value="Unassembled WGS sequence"/>
</dbReference>
<dbReference type="OrthoDB" id="9814791at2"/>
<proteinExistence type="predicted"/>
<organism evidence="2 3">
    <name type="scientific">Inhella inkyongensis</name>
    <dbReference type="NCBI Taxonomy" id="392593"/>
    <lineage>
        <taxon>Bacteria</taxon>
        <taxon>Pseudomonadati</taxon>
        <taxon>Pseudomonadota</taxon>
        <taxon>Betaproteobacteria</taxon>
        <taxon>Burkholderiales</taxon>
        <taxon>Sphaerotilaceae</taxon>
        <taxon>Inhella</taxon>
    </lineage>
</organism>
<name>A0A840S1W2_9BURK</name>
<sequence length="187" mass="20825">MQHLLKRRLLLQAAATGLSAGSAAAATATATPTPPSFPPGQPGEFDFLAGEWRMHNRRLKAPGEWDEFPGEATVHRLLDGKASLEELRIPARGFAGLGLRILNLETHTWMDFWVSARNGVLSGPGMPGHFKDGVGLFEADDEDKGQPIKIRSIWDQITPKSCRWHQTVSRDGGKSWEPNWFMDWKRV</sequence>
<dbReference type="PROSITE" id="PS51318">
    <property type="entry name" value="TAT"/>
    <property type="match status" value="1"/>
</dbReference>
<dbReference type="EMBL" id="JACHHO010000003">
    <property type="protein sequence ID" value="MBB5205147.1"/>
    <property type="molecule type" value="Genomic_DNA"/>
</dbReference>
<evidence type="ECO:0008006" key="4">
    <source>
        <dbReference type="Google" id="ProtNLM"/>
    </source>
</evidence>
<dbReference type="AlphaFoldDB" id="A0A840S1W2"/>
<feature type="signal peptide" evidence="1">
    <location>
        <begin position="1"/>
        <end position="25"/>
    </location>
</feature>
<keyword evidence="3" id="KW-1185">Reference proteome</keyword>
<protein>
    <recommendedName>
        <fullName evidence="4">DUF1579 domain-containing protein</fullName>
    </recommendedName>
</protein>
<accession>A0A840S1W2</accession>
<comment type="caution">
    <text evidence="2">The sequence shown here is derived from an EMBL/GenBank/DDBJ whole genome shotgun (WGS) entry which is preliminary data.</text>
</comment>
<feature type="chain" id="PRO_5032346056" description="DUF1579 domain-containing protein" evidence="1">
    <location>
        <begin position="26"/>
        <end position="187"/>
    </location>
</feature>
<dbReference type="InterPro" id="IPR006311">
    <property type="entry name" value="TAT_signal"/>
</dbReference>
<reference evidence="2 3" key="1">
    <citation type="submission" date="2020-08" db="EMBL/GenBank/DDBJ databases">
        <title>Genomic Encyclopedia of Type Strains, Phase IV (KMG-IV): sequencing the most valuable type-strain genomes for metagenomic binning, comparative biology and taxonomic classification.</title>
        <authorList>
            <person name="Goeker M."/>
        </authorList>
    </citation>
    <scope>NUCLEOTIDE SEQUENCE [LARGE SCALE GENOMIC DNA]</scope>
    <source>
        <strain evidence="2 3">DSM 23958</strain>
    </source>
</reference>